<proteinExistence type="predicted"/>
<keyword evidence="5" id="KW-1185">Reference proteome</keyword>
<dbReference type="HOGENOM" id="CLU_2309013_0_0_1"/>
<reference evidence="3 5" key="2">
    <citation type="journal article" date="2013" name="Nature">
        <title>Insights into bilaterian evolution from three spiralian genomes.</title>
        <authorList>
            <person name="Simakov O."/>
            <person name="Marletaz F."/>
            <person name="Cho S.J."/>
            <person name="Edsinger-Gonzales E."/>
            <person name="Havlak P."/>
            <person name="Hellsten U."/>
            <person name="Kuo D.H."/>
            <person name="Larsson T."/>
            <person name="Lv J."/>
            <person name="Arendt D."/>
            <person name="Savage R."/>
            <person name="Osoegawa K."/>
            <person name="de Jong P."/>
            <person name="Grimwood J."/>
            <person name="Chapman J.A."/>
            <person name="Shapiro H."/>
            <person name="Aerts A."/>
            <person name="Otillar R.P."/>
            <person name="Terry A.Y."/>
            <person name="Boore J.L."/>
            <person name="Grigoriev I.V."/>
            <person name="Lindberg D.R."/>
            <person name="Seaver E.C."/>
            <person name="Weisblat D.A."/>
            <person name="Putnam N.H."/>
            <person name="Rokhsar D.S."/>
        </authorList>
    </citation>
    <scope>NUCLEOTIDE SEQUENCE</scope>
</reference>
<dbReference type="InParanoid" id="T1EPK9"/>
<name>T1EPK9_HELRO</name>
<sequence>MKLLVLSLLVLIQISGSARATQSHQGYGIPEIPPGMFWNCADINPCVKSNYLYGLYFYFPHESPNKFVQCGNSNQCFVMNCPASLVWSRINQTCTRPNSN</sequence>
<dbReference type="InterPro" id="IPR002557">
    <property type="entry name" value="Chitin-bd_dom"/>
</dbReference>
<evidence type="ECO:0000313" key="3">
    <source>
        <dbReference type="EMBL" id="ESO05859.1"/>
    </source>
</evidence>
<dbReference type="Pfam" id="PF01607">
    <property type="entry name" value="CBM_14"/>
    <property type="match status" value="1"/>
</dbReference>
<dbReference type="AlphaFoldDB" id="T1EPK9"/>
<dbReference type="EnsemblMetazoa" id="HelroT159937">
    <property type="protein sequence ID" value="HelroP159937"/>
    <property type="gene ID" value="HelroG159937"/>
</dbReference>
<dbReference type="EMBL" id="AMQM01000435">
    <property type="status" value="NOT_ANNOTATED_CDS"/>
    <property type="molecule type" value="Genomic_DNA"/>
</dbReference>
<evidence type="ECO:0000259" key="2">
    <source>
        <dbReference type="Pfam" id="PF01607"/>
    </source>
</evidence>
<feature type="signal peptide" evidence="1">
    <location>
        <begin position="1"/>
        <end position="20"/>
    </location>
</feature>
<organism evidence="4 5">
    <name type="scientific">Helobdella robusta</name>
    <name type="common">Californian leech</name>
    <dbReference type="NCBI Taxonomy" id="6412"/>
    <lineage>
        <taxon>Eukaryota</taxon>
        <taxon>Metazoa</taxon>
        <taxon>Spiralia</taxon>
        <taxon>Lophotrochozoa</taxon>
        <taxon>Annelida</taxon>
        <taxon>Clitellata</taxon>
        <taxon>Hirudinea</taxon>
        <taxon>Rhynchobdellida</taxon>
        <taxon>Glossiphoniidae</taxon>
        <taxon>Helobdella</taxon>
    </lineage>
</organism>
<reference evidence="5" key="1">
    <citation type="submission" date="2012-12" db="EMBL/GenBank/DDBJ databases">
        <authorList>
            <person name="Hellsten U."/>
            <person name="Grimwood J."/>
            <person name="Chapman J.A."/>
            <person name="Shapiro H."/>
            <person name="Aerts A."/>
            <person name="Otillar R.P."/>
            <person name="Terry A.Y."/>
            <person name="Boore J.L."/>
            <person name="Simakov O."/>
            <person name="Marletaz F."/>
            <person name="Cho S.-J."/>
            <person name="Edsinger-Gonzales E."/>
            <person name="Havlak P."/>
            <person name="Kuo D.-H."/>
            <person name="Larsson T."/>
            <person name="Lv J."/>
            <person name="Arendt D."/>
            <person name="Savage R."/>
            <person name="Osoegawa K."/>
            <person name="de Jong P."/>
            <person name="Lindberg D.R."/>
            <person name="Seaver E.C."/>
            <person name="Weisblat D.A."/>
            <person name="Putnam N.H."/>
            <person name="Grigoriev I.V."/>
            <person name="Rokhsar D.S."/>
        </authorList>
    </citation>
    <scope>NUCLEOTIDE SEQUENCE</scope>
</reference>
<dbReference type="GO" id="GO:0005576">
    <property type="term" value="C:extracellular region"/>
    <property type="evidence" value="ECO:0007669"/>
    <property type="project" value="InterPro"/>
</dbReference>
<dbReference type="GeneID" id="20198509"/>
<feature type="domain" description="Chitin-binding type-2" evidence="2">
    <location>
        <begin position="54"/>
        <end position="99"/>
    </location>
</feature>
<reference evidence="4" key="3">
    <citation type="submission" date="2015-06" db="UniProtKB">
        <authorList>
            <consortium name="EnsemblMetazoa"/>
        </authorList>
    </citation>
    <scope>IDENTIFICATION</scope>
</reference>
<keyword evidence="1" id="KW-0732">Signal</keyword>
<dbReference type="SUPFAM" id="SSF57625">
    <property type="entry name" value="Invertebrate chitin-binding proteins"/>
    <property type="match status" value="1"/>
</dbReference>
<evidence type="ECO:0000313" key="5">
    <source>
        <dbReference type="Proteomes" id="UP000015101"/>
    </source>
</evidence>
<dbReference type="CTD" id="20198509"/>
<dbReference type="GO" id="GO:0008061">
    <property type="term" value="F:chitin binding"/>
    <property type="evidence" value="ECO:0007669"/>
    <property type="project" value="InterPro"/>
</dbReference>
<dbReference type="InterPro" id="IPR036508">
    <property type="entry name" value="Chitin-bd_dom_sf"/>
</dbReference>
<evidence type="ECO:0000313" key="4">
    <source>
        <dbReference type="EnsemblMetazoa" id="HelroP159937"/>
    </source>
</evidence>
<gene>
    <name evidence="4" type="primary">20198509</name>
    <name evidence="3" type="ORF">HELRODRAFT_159937</name>
</gene>
<dbReference type="RefSeq" id="XP_009015227.1">
    <property type="nucleotide sequence ID" value="XM_009016979.1"/>
</dbReference>
<feature type="chain" id="PRO_5010979923" description="Chitin-binding type-2 domain-containing protein" evidence="1">
    <location>
        <begin position="21"/>
        <end position="100"/>
    </location>
</feature>
<protein>
    <recommendedName>
        <fullName evidence="2">Chitin-binding type-2 domain-containing protein</fullName>
    </recommendedName>
</protein>
<accession>T1EPK9</accession>
<dbReference type="OrthoDB" id="6020543at2759"/>
<dbReference type="KEGG" id="hro:HELRODRAFT_159937"/>
<dbReference type="EMBL" id="KB096324">
    <property type="protein sequence ID" value="ESO05859.1"/>
    <property type="molecule type" value="Genomic_DNA"/>
</dbReference>
<evidence type="ECO:0000256" key="1">
    <source>
        <dbReference type="SAM" id="SignalP"/>
    </source>
</evidence>
<dbReference type="Gene3D" id="2.170.140.10">
    <property type="entry name" value="Chitin binding domain"/>
    <property type="match status" value="1"/>
</dbReference>
<dbReference type="Proteomes" id="UP000015101">
    <property type="component" value="Unassembled WGS sequence"/>
</dbReference>